<dbReference type="RefSeq" id="WP_015192577.1">
    <property type="nucleotide sequence ID" value="NC_019748.1"/>
</dbReference>
<dbReference type="eggNOG" id="COG0457">
    <property type="taxonomic scope" value="Bacteria"/>
</dbReference>
<dbReference type="InterPro" id="IPR011990">
    <property type="entry name" value="TPR-like_helical_dom_sf"/>
</dbReference>
<sequence>MLLNQIKSNQFVRNLLFLLICLSGIISLQINQIKTNQTQTTNYLQEEQNRQTLLAFQKFFPSLGFDNLKADSIFLHFVQYFGDDPARDETGYSLVPDYFETIVQYDPHFTQAYLTLSTANTMYAGKPQQTITLIQQVLDSISSTTSPDNFSLWNAKGLDELLFIGDNEAAKNSYQMAAKLANLQNSASGKNLADRYLQTANFLATNPDTTEAQIVAWKTILPNLRDQQTRQEVIAKIQDLETKIKSQQTTVLEDRK</sequence>
<dbReference type="STRING" id="111780.Sta7437_1337"/>
<feature type="transmembrane region" description="Helical" evidence="1">
    <location>
        <begin position="12"/>
        <end position="30"/>
    </location>
</feature>
<protein>
    <submittedName>
        <fullName evidence="2">Uncharacterized protein</fullName>
    </submittedName>
</protein>
<evidence type="ECO:0000313" key="2">
    <source>
        <dbReference type="EMBL" id="AFZ34904.1"/>
    </source>
</evidence>
<keyword evidence="1" id="KW-1133">Transmembrane helix</keyword>
<proteinExistence type="predicted"/>
<dbReference type="HOGENOM" id="CLU_086346_0_0_3"/>
<dbReference type="EMBL" id="CP003653">
    <property type="protein sequence ID" value="AFZ34904.1"/>
    <property type="molecule type" value="Genomic_DNA"/>
</dbReference>
<dbReference type="KEGG" id="scs:Sta7437_1337"/>
<keyword evidence="1" id="KW-0812">Transmembrane</keyword>
<accession>K9XS46</accession>
<evidence type="ECO:0000256" key="1">
    <source>
        <dbReference type="SAM" id="Phobius"/>
    </source>
</evidence>
<organism evidence="2 3">
    <name type="scientific">Stanieria cyanosphaera (strain ATCC 29371 / PCC 7437)</name>
    <dbReference type="NCBI Taxonomy" id="111780"/>
    <lineage>
        <taxon>Bacteria</taxon>
        <taxon>Bacillati</taxon>
        <taxon>Cyanobacteriota</taxon>
        <taxon>Cyanophyceae</taxon>
        <taxon>Pleurocapsales</taxon>
        <taxon>Dermocarpellaceae</taxon>
        <taxon>Stanieria</taxon>
    </lineage>
</organism>
<evidence type="ECO:0000313" key="3">
    <source>
        <dbReference type="Proteomes" id="UP000010473"/>
    </source>
</evidence>
<gene>
    <name evidence="2" type="ordered locus">Sta7437_1337</name>
</gene>
<dbReference type="AlphaFoldDB" id="K9XS46"/>
<dbReference type="OrthoDB" id="581817at2"/>
<keyword evidence="1" id="KW-0472">Membrane</keyword>
<dbReference type="Gene3D" id="1.25.40.10">
    <property type="entry name" value="Tetratricopeptide repeat domain"/>
    <property type="match status" value="1"/>
</dbReference>
<keyword evidence="3" id="KW-1185">Reference proteome</keyword>
<reference evidence="3" key="1">
    <citation type="journal article" date="2013" name="Proc. Natl. Acad. Sci. U.S.A.">
        <title>Improving the coverage of the cyanobacterial phylum using diversity-driven genome sequencing.</title>
        <authorList>
            <person name="Shih P.M."/>
            <person name="Wu D."/>
            <person name="Latifi A."/>
            <person name="Axen S.D."/>
            <person name="Fewer D.P."/>
            <person name="Talla E."/>
            <person name="Calteau A."/>
            <person name="Cai F."/>
            <person name="Tandeau de Marsac N."/>
            <person name="Rippka R."/>
            <person name="Herdman M."/>
            <person name="Sivonen K."/>
            <person name="Coursin T."/>
            <person name="Laurent T."/>
            <person name="Goodwin L."/>
            <person name="Nolan M."/>
            <person name="Davenport K.W."/>
            <person name="Han C.S."/>
            <person name="Rubin E.M."/>
            <person name="Eisen J.A."/>
            <person name="Woyke T."/>
            <person name="Gugger M."/>
            <person name="Kerfeld C.A."/>
        </authorList>
    </citation>
    <scope>NUCLEOTIDE SEQUENCE [LARGE SCALE GENOMIC DNA]</scope>
    <source>
        <strain evidence="3">ATCC 29371 / PCC 7437</strain>
    </source>
</reference>
<dbReference type="Proteomes" id="UP000010473">
    <property type="component" value="Chromosome"/>
</dbReference>
<name>K9XS46_STAC7</name>